<evidence type="ECO:0000256" key="7">
    <source>
        <dbReference type="RuleBase" id="RU280815"/>
    </source>
</evidence>
<dbReference type="Proteomes" id="UP000038045">
    <property type="component" value="Unplaced"/>
</dbReference>
<accession>A0A0N4ZX59</accession>
<evidence type="ECO:0000256" key="6">
    <source>
        <dbReference type="PROSITE-ProRule" id="PRU00377"/>
    </source>
</evidence>
<protein>
    <recommendedName>
        <fullName evidence="7">Delta-like protein</fullName>
    </recommendedName>
</protein>
<dbReference type="AlphaFoldDB" id="A0A0N4ZX59"/>
<dbReference type="InterPro" id="IPR001774">
    <property type="entry name" value="DSL"/>
</dbReference>
<feature type="domain" description="DSL" evidence="11">
    <location>
        <begin position="118"/>
        <end position="161"/>
    </location>
</feature>
<dbReference type="GO" id="GO:0001708">
    <property type="term" value="P:cell fate specification"/>
    <property type="evidence" value="ECO:0007669"/>
    <property type="project" value="InterPro"/>
</dbReference>
<evidence type="ECO:0000256" key="2">
    <source>
        <dbReference type="ARBA" id="ARBA00022536"/>
    </source>
</evidence>
<feature type="disulfide bond" evidence="5">
    <location>
        <begin position="294"/>
        <end position="303"/>
    </location>
</feature>
<feature type="disulfide bond" evidence="5">
    <location>
        <begin position="166"/>
        <end position="176"/>
    </location>
</feature>
<feature type="chain" id="PRO_5005892321" description="Delta-like protein" evidence="9">
    <location>
        <begin position="18"/>
        <end position="421"/>
    </location>
</feature>
<evidence type="ECO:0000256" key="3">
    <source>
        <dbReference type="ARBA" id="ARBA00022737"/>
    </source>
</evidence>
<feature type="disulfide bond" evidence="5">
    <location>
        <begin position="184"/>
        <end position="193"/>
    </location>
</feature>
<dbReference type="Pfam" id="PF01414">
    <property type="entry name" value="DSL"/>
    <property type="match status" value="1"/>
</dbReference>
<dbReference type="GO" id="GO:0005112">
    <property type="term" value="F:Notch binding"/>
    <property type="evidence" value="ECO:0007669"/>
    <property type="project" value="InterPro"/>
</dbReference>
<evidence type="ECO:0000313" key="13">
    <source>
        <dbReference type="WBParaSite" id="PTRK_0001327300.1"/>
    </source>
</evidence>
<feature type="transmembrane region" description="Helical" evidence="8">
    <location>
        <begin position="328"/>
        <end position="350"/>
    </location>
</feature>
<dbReference type="CDD" id="cd00054">
    <property type="entry name" value="EGF_CA"/>
    <property type="match status" value="1"/>
</dbReference>
<dbReference type="PANTHER" id="PTHR22669:SF8">
    <property type="entry name" value="PROTEIN LAG-2"/>
    <property type="match status" value="1"/>
</dbReference>
<keyword evidence="7 8" id="KW-0812">Transmembrane</keyword>
<evidence type="ECO:0000256" key="8">
    <source>
        <dbReference type="SAM" id="Phobius"/>
    </source>
</evidence>
<comment type="subcellular location">
    <subcellularLocation>
        <location evidence="7">Membrane</location>
        <topology evidence="7">Single-pass type I membrane protein</topology>
    </subcellularLocation>
</comment>
<keyword evidence="1 7" id="KW-0217">Developmental protein</keyword>
<dbReference type="WBParaSite" id="PTRK_0001327300.1">
    <property type="protein sequence ID" value="PTRK_0001327300.1"/>
    <property type="gene ID" value="PTRK_0001327300"/>
</dbReference>
<dbReference type="PROSITE" id="PS50026">
    <property type="entry name" value="EGF_3"/>
    <property type="match status" value="3"/>
</dbReference>
<evidence type="ECO:0000256" key="5">
    <source>
        <dbReference type="PROSITE-ProRule" id="PRU00076"/>
    </source>
</evidence>
<feature type="signal peptide" evidence="9">
    <location>
        <begin position="1"/>
        <end position="17"/>
    </location>
</feature>
<evidence type="ECO:0000256" key="1">
    <source>
        <dbReference type="ARBA" id="ARBA00022473"/>
    </source>
</evidence>
<keyword evidence="12" id="KW-1185">Reference proteome</keyword>
<dbReference type="SMART" id="SM00051">
    <property type="entry name" value="DSL"/>
    <property type="match status" value="1"/>
</dbReference>
<dbReference type="PROSITE" id="PS01186">
    <property type="entry name" value="EGF_2"/>
    <property type="match status" value="1"/>
</dbReference>
<comment type="function">
    <text evidence="7">Putative Notch ligand involved in the mediation of Notch signaling.</text>
</comment>
<evidence type="ECO:0000256" key="4">
    <source>
        <dbReference type="ARBA" id="ARBA00023157"/>
    </source>
</evidence>
<keyword evidence="4 5" id="KW-1015">Disulfide bond</keyword>
<dbReference type="GO" id="GO:0007219">
    <property type="term" value="P:Notch signaling pathway"/>
    <property type="evidence" value="ECO:0007669"/>
    <property type="project" value="InterPro"/>
</dbReference>
<reference evidence="13" key="1">
    <citation type="submission" date="2017-02" db="UniProtKB">
        <authorList>
            <consortium name="WormBaseParasite"/>
        </authorList>
    </citation>
    <scope>IDENTIFICATION</scope>
</reference>
<feature type="domain" description="EGF-like" evidence="10">
    <location>
        <begin position="162"/>
        <end position="194"/>
    </location>
</feature>
<dbReference type="PANTHER" id="PTHR22669">
    <property type="entry name" value="DELTA/SERRATE/LAG-2 DOMAIN PROTEIN"/>
    <property type="match status" value="1"/>
</dbReference>
<keyword evidence="7 9" id="KW-0732">Signal</keyword>
<feature type="disulfide bond" evidence="6">
    <location>
        <begin position="133"/>
        <end position="145"/>
    </location>
</feature>
<dbReference type="PROSITE" id="PS51051">
    <property type="entry name" value="DSL"/>
    <property type="match status" value="1"/>
</dbReference>
<evidence type="ECO:0000259" key="10">
    <source>
        <dbReference type="PROSITE" id="PS50026"/>
    </source>
</evidence>
<dbReference type="InterPro" id="IPR039178">
    <property type="entry name" value="Lag2"/>
</dbReference>
<dbReference type="PROSITE" id="PS00022">
    <property type="entry name" value="EGF_1"/>
    <property type="match status" value="4"/>
</dbReference>
<dbReference type="SUPFAM" id="SSF57196">
    <property type="entry name" value="EGF/Laminin"/>
    <property type="match status" value="2"/>
</dbReference>
<feature type="disulfide bond" evidence="6">
    <location>
        <begin position="152"/>
        <end position="161"/>
    </location>
</feature>
<evidence type="ECO:0000259" key="11">
    <source>
        <dbReference type="PROSITE" id="PS51051"/>
    </source>
</evidence>
<organism evidence="12 13">
    <name type="scientific">Parastrongyloides trichosuri</name>
    <name type="common">Possum-specific nematode worm</name>
    <dbReference type="NCBI Taxonomy" id="131310"/>
    <lineage>
        <taxon>Eukaryota</taxon>
        <taxon>Metazoa</taxon>
        <taxon>Ecdysozoa</taxon>
        <taxon>Nematoda</taxon>
        <taxon>Chromadorea</taxon>
        <taxon>Rhabditida</taxon>
        <taxon>Tylenchina</taxon>
        <taxon>Panagrolaimomorpha</taxon>
        <taxon>Strongyloidoidea</taxon>
        <taxon>Strongyloididae</taxon>
        <taxon>Parastrongyloides</taxon>
    </lineage>
</organism>
<feature type="disulfide bond" evidence="5">
    <location>
        <begin position="255"/>
        <end position="264"/>
    </location>
</feature>
<keyword evidence="3 7" id="KW-0677">Repeat</keyword>
<dbReference type="SMART" id="SM00181">
    <property type="entry name" value="EGF"/>
    <property type="match status" value="5"/>
</dbReference>
<sequence>MIYYIILLLVIISNVFSKGVFQIKINTTTLISSNISVCIKEYQTIVVDDSSCRLGQKNFQINSNFSIISIPFDLTWPKAHSLILKFNFTTYKNNHQISGKTNWLYETTLNNSLIEYRIICSQNYYGNDCSKLCYPPILKTEHFICTDSGIQCDEGWSGKRCDIPICKQSCGKNGKCVAPDKCYCYNLFKGETCQECIPLPGCQNGYCNKRNECICKEGWGGPLCNINLNPCKTKNRCKNGGICKNDKDGNTLCNCPLEFFGKYCEKKKLTCNEYKCMNGGKCLIDQNKAPKCQCNKIFGGKYCQIKLIDESNMNLNGGHLLEMNIINIMLLIVIAFILIFVLILFSIFVYRKQHTPKKIIIKDLRITKKMENLYTLEPENLQFQTINEESTTSTDNTLVKSTEKTNIHQFDRNYYTICYDY</sequence>
<dbReference type="Pfam" id="PF21700">
    <property type="entry name" value="EGF_DL_JAG"/>
    <property type="match status" value="1"/>
</dbReference>
<dbReference type="Gene3D" id="2.10.25.10">
    <property type="entry name" value="Laminin"/>
    <property type="match status" value="3"/>
</dbReference>
<feature type="domain" description="EGF-like" evidence="10">
    <location>
        <begin position="227"/>
        <end position="265"/>
    </location>
</feature>
<dbReference type="InterPro" id="IPR000742">
    <property type="entry name" value="EGF"/>
</dbReference>
<name>A0A0N4ZX59_PARTI</name>
<feature type="disulfide bond" evidence="6">
    <location>
        <begin position="120"/>
        <end position="129"/>
    </location>
</feature>
<keyword evidence="7 8" id="KW-1133">Transmembrane helix</keyword>
<dbReference type="Gene3D" id="2.10.25.140">
    <property type="match status" value="1"/>
</dbReference>
<comment type="caution">
    <text evidence="5">Lacks conserved residue(s) required for the propagation of feature annotation.</text>
</comment>
<keyword evidence="2 5" id="KW-0245">EGF-like domain</keyword>
<evidence type="ECO:0000256" key="9">
    <source>
        <dbReference type="SAM" id="SignalP"/>
    </source>
</evidence>
<dbReference type="GO" id="GO:0005886">
    <property type="term" value="C:plasma membrane"/>
    <property type="evidence" value="ECO:0007669"/>
    <property type="project" value="TreeGrafter"/>
</dbReference>
<evidence type="ECO:0000313" key="12">
    <source>
        <dbReference type="Proteomes" id="UP000038045"/>
    </source>
</evidence>
<dbReference type="STRING" id="131310.A0A0N4ZX59"/>
<feature type="domain" description="EGF-like" evidence="10">
    <location>
        <begin position="267"/>
        <end position="304"/>
    </location>
</feature>
<keyword evidence="7 8" id="KW-0472">Membrane</keyword>
<proteinExistence type="predicted"/>